<proteinExistence type="predicted"/>
<keyword evidence="1" id="KW-0812">Transmembrane</keyword>
<feature type="transmembrane region" description="Helical" evidence="1">
    <location>
        <begin position="49"/>
        <end position="75"/>
    </location>
</feature>
<comment type="caution">
    <text evidence="2">The sequence shown here is derived from an EMBL/GenBank/DDBJ whole genome shotgun (WGS) entry which is preliminary data.</text>
</comment>
<feature type="transmembrane region" description="Helical" evidence="1">
    <location>
        <begin position="6"/>
        <end position="29"/>
    </location>
</feature>
<dbReference type="EMBL" id="SKBQ01000062">
    <property type="protein sequence ID" value="TPX09812.1"/>
    <property type="molecule type" value="Genomic_DNA"/>
</dbReference>
<keyword evidence="1" id="KW-0472">Membrane</keyword>
<dbReference type="Proteomes" id="UP000319257">
    <property type="component" value="Unassembled WGS sequence"/>
</dbReference>
<evidence type="ECO:0000313" key="3">
    <source>
        <dbReference type="Proteomes" id="UP000319257"/>
    </source>
</evidence>
<organism evidence="2 3">
    <name type="scientific">Thyridium curvatum</name>
    <dbReference type="NCBI Taxonomy" id="1093900"/>
    <lineage>
        <taxon>Eukaryota</taxon>
        <taxon>Fungi</taxon>
        <taxon>Dikarya</taxon>
        <taxon>Ascomycota</taxon>
        <taxon>Pezizomycotina</taxon>
        <taxon>Sordariomycetes</taxon>
        <taxon>Sordariomycetidae</taxon>
        <taxon>Thyridiales</taxon>
        <taxon>Thyridiaceae</taxon>
        <taxon>Thyridium</taxon>
    </lineage>
</organism>
<dbReference type="OrthoDB" id="3692311at2759"/>
<dbReference type="RefSeq" id="XP_030991523.1">
    <property type="nucleotide sequence ID" value="XM_031143921.1"/>
</dbReference>
<gene>
    <name evidence="2" type="ORF">E0L32_009003</name>
</gene>
<dbReference type="GeneID" id="41976450"/>
<name>A0A507AJZ6_9PEZI</name>
<keyword evidence="3" id="KW-1185">Reference proteome</keyword>
<dbReference type="InParanoid" id="A0A507AJZ6"/>
<reference evidence="2 3" key="1">
    <citation type="submission" date="2019-06" db="EMBL/GenBank/DDBJ databases">
        <title>Draft genome sequence of the filamentous fungus Phialemoniopsis curvata isolated from diesel fuel.</title>
        <authorList>
            <person name="Varaljay V.A."/>
            <person name="Lyon W.J."/>
            <person name="Crouch A.L."/>
            <person name="Drake C.E."/>
            <person name="Hollomon J.M."/>
            <person name="Nadeau L.J."/>
            <person name="Nunn H.S."/>
            <person name="Stevenson B.S."/>
            <person name="Bojanowski C.L."/>
            <person name="Crookes-Goodson W.J."/>
        </authorList>
    </citation>
    <scope>NUCLEOTIDE SEQUENCE [LARGE SCALE GENOMIC DNA]</scope>
    <source>
        <strain evidence="2 3">D216</strain>
    </source>
</reference>
<accession>A0A507AJZ6</accession>
<dbReference type="STRING" id="1093900.A0A507AJZ6"/>
<evidence type="ECO:0000256" key="1">
    <source>
        <dbReference type="SAM" id="Phobius"/>
    </source>
</evidence>
<dbReference type="AlphaFoldDB" id="A0A507AJZ6"/>
<evidence type="ECO:0000313" key="2">
    <source>
        <dbReference type="EMBL" id="TPX09812.1"/>
    </source>
</evidence>
<sequence length="599" mass="64741">MQLATVAATTWPITFAMVLGAMVRSYALYKAERGTKLSTLESLLASQTLGSTALTLSEPSLISLSIILLLAAWAFSPIGGQAVVRSVHLRLFNENTPLELVYFPTPNISELSFGSILTSSSDSATYLATINAVLLSSLYDSSTALIHSNGSSSNNSLYSQYVRTLGSNIAASVTTQKDHWGNPRVPFLHLLANYDASHPEQWVDVPDDQVAPYQSLLGVAIRRIPETVGNATATVGSTYLYLKCSGRWENRTTWVANHNKTSADFSSANTTNPAPGQSRTFKSPLKLPYSDDIIKQPYAINLNYYTNAYRGTLPRPVDGSSLVEGFWGTLVHFAHTTATTCDVHSAVVDVEVRCVKASVDTVVSCRSARVRAAPGQDTASNITMFSDAAGNPDWLYMNRYLENLASVGVTQHPANLGAVAMYLQDPIRGLTNQDGEGEFGMVPGAAAIMGHDGISGPQSIPWDQPFTWSRPGSMYSNATGGRLQSFSAPTYELSGAWLAVYFVSVGVVLLAAVGNIALRWVVRAPDFLGSISALSRDSPYVDSAAAGSSARDGKTQTRLLREKWVRIQDVQPDEANGRIALSDDRSLGSRKLDWARRFE</sequence>
<feature type="transmembrane region" description="Helical" evidence="1">
    <location>
        <begin position="496"/>
        <end position="518"/>
    </location>
</feature>
<keyword evidence="1" id="KW-1133">Transmembrane helix</keyword>
<protein>
    <submittedName>
        <fullName evidence="2">Uncharacterized protein</fullName>
    </submittedName>
</protein>